<keyword evidence="3" id="KW-1185">Reference proteome</keyword>
<comment type="caution">
    <text evidence="2">The sequence shown here is derived from an EMBL/GenBank/DDBJ whole genome shotgun (WGS) entry which is preliminary data.</text>
</comment>
<dbReference type="InterPro" id="IPR008407">
    <property type="entry name" value="Brnchd-chn_aa_trnsp_AzlD"/>
</dbReference>
<feature type="transmembrane region" description="Helical" evidence="1">
    <location>
        <begin position="45"/>
        <end position="67"/>
    </location>
</feature>
<organism evidence="2 3">
    <name type="scientific">Litoribacillus peritrichatus</name>
    <dbReference type="NCBI Taxonomy" id="718191"/>
    <lineage>
        <taxon>Bacteria</taxon>
        <taxon>Pseudomonadati</taxon>
        <taxon>Pseudomonadota</taxon>
        <taxon>Gammaproteobacteria</taxon>
        <taxon>Oceanospirillales</taxon>
        <taxon>Oceanospirillaceae</taxon>
        <taxon>Litoribacillus</taxon>
    </lineage>
</organism>
<feature type="transmembrane region" description="Helical" evidence="1">
    <location>
        <begin position="12"/>
        <end position="33"/>
    </location>
</feature>
<name>A0ABP7MLU4_9GAMM</name>
<evidence type="ECO:0000256" key="1">
    <source>
        <dbReference type="SAM" id="Phobius"/>
    </source>
</evidence>
<protein>
    <recommendedName>
        <fullName evidence="4">AzlD domain-containing protein</fullName>
    </recommendedName>
</protein>
<keyword evidence="1" id="KW-0472">Membrane</keyword>
<keyword evidence="1" id="KW-1133">Transmembrane helix</keyword>
<dbReference type="RefSeq" id="WP_344798621.1">
    <property type="nucleotide sequence ID" value="NZ_BAABBN010000007.1"/>
</dbReference>
<dbReference type="Proteomes" id="UP001501565">
    <property type="component" value="Unassembled WGS sequence"/>
</dbReference>
<gene>
    <name evidence="2" type="ORF">GCM10022277_22580</name>
</gene>
<evidence type="ECO:0000313" key="2">
    <source>
        <dbReference type="EMBL" id="GAA3925977.1"/>
    </source>
</evidence>
<dbReference type="Pfam" id="PF05437">
    <property type="entry name" value="AzlD"/>
    <property type="match status" value="1"/>
</dbReference>
<sequence>MNTTELTDLQSLLLIAGMMAVTFGIRFFPFALASKDKLWGKYQTLADTALSFVPVAVLTSIIMPTVLIRQSGIVSFSFENFHLWSSLVAFGVSLLTRNLLMTVVSGLGTFALLTVLFH</sequence>
<reference evidence="3" key="1">
    <citation type="journal article" date="2019" name="Int. J. Syst. Evol. Microbiol.">
        <title>The Global Catalogue of Microorganisms (GCM) 10K type strain sequencing project: providing services to taxonomists for standard genome sequencing and annotation.</title>
        <authorList>
            <consortium name="The Broad Institute Genomics Platform"/>
            <consortium name="The Broad Institute Genome Sequencing Center for Infectious Disease"/>
            <person name="Wu L."/>
            <person name="Ma J."/>
        </authorList>
    </citation>
    <scope>NUCLEOTIDE SEQUENCE [LARGE SCALE GENOMIC DNA]</scope>
    <source>
        <strain evidence="3">JCM 17551</strain>
    </source>
</reference>
<accession>A0ABP7MLU4</accession>
<evidence type="ECO:0008006" key="4">
    <source>
        <dbReference type="Google" id="ProtNLM"/>
    </source>
</evidence>
<dbReference type="EMBL" id="BAABBN010000007">
    <property type="protein sequence ID" value="GAA3925977.1"/>
    <property type="molecule type" value="Genomic_DNA"/>
</dbReference>
<feature type="transmembrane region" description="Helical" evidence="1">
    <location>
        <begin position="87"/>
        <end position="117"/>
    </location>
</feature>
<proteinExistence type="predicted"/>
<keyword evidence="1" id="KW-0812">Transmembrane</keyword>
<evidence type="ECO:0000313" key="3">
    <source>
        <dbReference type="Proteomes" id="UP001501565"/>
    </source>
</evidence>